<sequence length="147" mass="15992">MNLGTPKSFYVNVADVLAEFSPELIPSFLTTLHVLFPNLHTLELVLVSGRREAVRTSHIFTPATASIWERAVFEAGLRGVTLVRWFDANSGLFSGGGAVGDDHGVEEKALREVMAFPAALKRECNRFGVKVNVIEGQCGADGWFSAL</sequence>
<organism evidence="1 2">
    <name type="scientific">Gonapodya prolifera (strain JEL478)</name>
    <name type="common">Monoblepharis prolifera</name>
    <dbReference type="NCBI Taxonomy" id="1344416"/>
    <lineage>
        <taxon>Eukaryota</taxon>
        <taxon>Fungi</taxon>
        <taxon>Fungi incertae sedis</taxon>
        <taxon>Chytridiomycota</taxon>
        <taxon>Chytridiomycota incertae sedis</taxon>
        <taxon>Monoblepharidomycetes</taxon>
        <taxon>Monoblepharidales</taxon>
        <taxon>Gonapodyaceae</taxon>
        <taxon>Gonapodya</taxon>
    </lineage>
</organism>
<evidence type="ECO:0000313" key="2">
    <source>
        <dbReference type="Proteomes" id="UP000070544"/>
    </source>
</evidence>
<accession>A0A139A5Q1</accession>
<name>A0A139A5Q1_GONPJ</name>
<evidence type="ECO:0000313" key="1">
    <source>
        <dbReference type="EMBL" id="KXS12152.1"/>
    </source>
</evidence>
<gene>
    <name evidence="1" type="ORF">M427DRAFT_35037</name>
</gene>
<dbReference type="AlphaFoldDB" id="A0A139A5Q1"/>
<dbReference type="EMBL" id="KQ965791">
    <property type="protein sequence ID" value="KXS12152.1"/>
    <property type="molecule type" value="Genomic_DNA"/>
</dbReference>
<reference evidence="1 2" key="1">
    <citation type="journal article" date="2015" name="Genome Biol. Evol.">
        <title>Phylogenomic analyses indicate that early fungi evolved digesting cell walls of algal ancestors of land plants.</title>
        <authorList>
            <person name="Chang Y."/>
            <person name="Wang S."/>
            <person name="Sekimoto S."/>
            <person name="Aerts A.L."/>
            <person name="Choi C."/>
            <person name="Clum A."/>
            <person name="LaButti K.M."/>
            <person name="Lindquist E.A."/>
            <person name="Yee Ngan C."/>
            <person name="Ohm R.A."/>
            <person name="Salamov A.A."/>
            <person name="Grigoriev I.V."/>
            <person name="Spatafora J.W."/>
            <person name="Berbee M.L."/>
        </authorList>
    </citation>
    <scope>NUCLEOTIDE SEQUENCE [LARGE SCALE GENOMIC DNA]</scope>
    <source>
        <strain evidence="1 2">JEL478</strain>
    </source>
</reference>
<dbReference type="Proteomes" id="UP000070544">
    <property type="component" value="Unassembled WGS sequence"/>
</dbReference>
<protein>
    <submittedName>
        <fullName evidence="1">Uncharacterized protein</fullName>
    </submittedName>
</protein>
<keyword evidence="2" id="KW-1185">Reference proteome</keyword>
<proteinExistence type="predicted"/>